<evidence type="ECO:0000313" key="2">
    <source>
        <dbReference type="Proteomes" id="UP001228139"/>
    </source>
</evidence>
<name>A0AA50DL56_9GAMM</name>
<dbReference type="Proteomes" id="UP001228139">
    <property type="component" value="Chromosome"/>
</dbReference>
<accession>A0AA50DL56</accession>
<protein>
    <recommendedName>
        <fullName evidence="3">DUF4102 domain-containing protein</fullName>
    </recommendedName>
</protein>
<gene>
    <name evidence="1" type="ORF">Q3V30_04880</name>
</gene>
<keyword evidence="2" id="KW-1185">Reference proteome</keyword>
<dbReference type="RefSeq" id="WP_306211014.1">
    <property type="nucleotide sequence ID" value="NZ_CP132353.1"/>
</dbReference>
<organism evidence="1 2">
    <name type="scientific">Erwinia pyri</name>
    <dbReference type="NCBI Taxonomy" id="3062598"/>
    <lineage>
        <taxon>Bacteria</taxon>
        <taxon>Pseudomonadati</taxon>
        <taxon>Pseudomonadota</taxon>
        <taxon>Gammaproteobacteria</taxon>
        <taxon>Enterobacterales</taxon>
        <taxon>Erwiniaceae</taxon>
        <taxon>Erwinia</taxon>
    </lineage>
</organism>
<evidence type="ECO:0008006" key="3">
    <source>
        <dbReference type="Google" id="ProtNLM"/>
    </source>
</evidence>
<dbReference type="EMBL" id="CP132353">
    <property type="protein sequence ID" value="WLS79840.1"/>
    <property type="molecule type" value="Genomic_DNA"/>
</dbReference>
<reference evidence="1 2" key="1">
    <citation type="submission" date="2023-07" db="EMBL/GenBank/DDBJ databases">
        <title>Pathogenic bacteria of pear tree diseases.</title>
        <authorList>
            <person name="Zhang Z."/>
            <person name="He L."/>
            <person name="Huang R."/>
        </authorList>
    </citation>
    <scope>NUCLEOTIDE SEQUENCE [LARGE SCALE GENOMIC DNA]</scope>
    <source>
        <strain evidence="1 2">DE2</strain>
    </source>
</reference>
<dbReference type="KEGG" id="epi:Q3V30_04880"/>
<dbReference type="AlphaFoldDB" id="A0AA50DL56"/>
<sequence length="116" mass="12712">MACASGSQTFFYRYTSPVTNKLSQVKTGSFPQISLATAFEESQKPKAVGLMMEGLVELYLTVRTEDRISADRIIIPGAPTKKGQKERRRTLDNDAVAKPGTRVAAEIIRNAIVGSY</sequence>
<evidence type="ECO:0000313" key="1">
    <source>
        <dbReference type="EMBL" id="WLS79840.1"/>
    </source>
</evidence>
<proteinExistence type="predicted"/>